<dbReference type="SUPFAM" id="SSF53335">
    <property type="entry name" value="S-adenosyl-L-methionine-dependent methyltransferases"/>
    <property type="match status" value="1"/>
</dbReference>
<evidence type="ECO:0000256" key="1">
    <source>
        <dbReference type="ARBA" id="ARBA00005369"/>
    </source>
</evidence>
<name>A0A154W2E4_9PROT</name>
<dbReference type="STRING" id="580166.AUP43_09910"/>
<dbReference type="GO" id="GO:0005737">
    <property type="term" value="C:cytoplasm"/>
    <property type="evidence" value="ECO:0007669"/>
    <property type="project" value="TreeGrafter"/>
</dbReference>
<organism evidence="4 5">
    <name type="scientific">Oceanibaculum pacificum</name>
    <dbReference type="NCBI Taxonomy" id="580166"/>
    <lineage>
        <taxon>Bacteria</taxon>
        <taxon>Pseudomonadati</taxon>
        <taxon>Pseudomonadota</taxon>
        <taxon>Alphaproteobacteria</taxon>
        <taxon>Rhodospirillales</taxon>
        <taxon>Oceanibaculaceae</taxon>
        <taxon>Oceanibaculum</taxon>
    </lineage>
</organism>
<comment type="similarity">
    <text evidence="1">Belongs to the methyltransferase superfamily. L-isoaspartyl/D-aspartyl protein methyltransferase family.</text>
</comment>
<dbReference type="Pfam" id="PF01135">
    <property type="entry name" value="PCMT"/>
    <property type="match status" value="1"/>
</dbReference>
<dbReference type="RefSeq" id="WP_067556671.1">
    <property type="nucleotide sequence ID" value="NZ_LPXN01000113.1"/>
</dbReference>
<dbReference type="EMBL" id="LPXN01000113">
    <property type="protein sequence ID" value="KZD07680.1"/>
    <property type="molecule type" value="Genomic_DNA"/>
</dbReference>
<reference evidence="4 5" key="1">
    <citation type="submission" date="2015-12" db="EMBL/GenBank/DDBJ databases">
        <title>Genome sequence of Oceanibaculum pacificum MCCC 1A02656.</title>
        <authorList>
            <person name="Lu L."/>
            <person name="Lai Q."/>
            <person name="Shao Z."/>
            <person name="Qian P."/>
        </authorList>
    </citation>
    <scope>NUCLEOTIDE SEQUENCE [LARGE SCALE GENOMIC DNA]</scope>
    <source>
        <strain evidence="4 5">MCCC 1A02656</strain>
    </source>
</reference>
<dbReference type="InterPro" id="IPR029063">
    <property type="entry name" value="SAM-dependent_MTases_sf"/>
</dbReference>
<comment type="caution">
    <text evidence="4">The sequence shown here is derived from an EMBL/GenBank/DDBJ whole genome shotgun (WGS) entry which is preliminary data.</text>
</comment>
<gene>
    <name evidence="4" type="ORF">AUP43_09910</name>
</gene>
<dbReference type="InterPro" id="IPR000682">
    <property type="entry name" value="PCMT"/>
</dbReference>
<accession>A0A154W2E4</accession>
<dbReference type="Proteomes" id="UP000076400">
    <property type="component" value="Unassembled WGS sequence"/>
</dbReference>
<dbReference type="CDD" id="cd02440">
    <property type="entry name" value="AdoMet_MTases"/>
    <property type="match status" value="1"/>
</dbReference>
<dbReference type="PANTHER" id="PTHR11579:SF18">
    <property type="entry name" value="PROTEIN-L-ISOASPARTATE O-METHYLTRANSFERASE"/>
    <property type="match status" value="1"/>
</dbReference>
<evidence type="ECO:0000313" key="5">
    <source>
        <dbReference type="Proteomes" id="UP000076400"/>
    </source>
</evidence>
<keyword evidence="4" id="KW-0489">Methyltransferase</keyword>
<evidence type="ECO:0000313" key="4">
    <source>
        <dbReference type="EMBL" id="KZD07680.1"/>
    </source>
</evidence>
<keyword evidence="4" id="KW-0808">Transferase</keyword>
<dbReference type="Gene3D" id="3.40.50.150">
    <property type="entry name" value="Vaccinia Virus protein VP39"/>
    <property type="match status" value="1"/>
</dbReference>
<evidence type="ECO:0000256" key="3">
    <source>
        <dbReference type="ARBA" id="ARBA00030757"/>
    </source>
</evidence>
<dbReference type="GO" id="GO:0032259">
    <property type="term" value="P:methylation"/>
    <property type="evidence" value="ECO:0007669"/>
    <property type="project" value="UniProtKB-KW"/>
</dbReference>
<protein>
    <recommendedName>
        <fullName evidence="2">Protein-L-isoaspartate O-methyltransferase</fullName>
    </recommendedName>
    <alternativeName>
        <fullName evidence="3">Protein L-isoaspartyl methyltransferase</fullName>
    </alternativeName>
</protein>
<dbReference type="OrthoDB" id="9798496at2"/>
<dbReference type="PANTHER" id="PTHR11579">
    <property type="entry name" value="PROTEIN-L-ISOASPARTATE O-METHYLTRANSFERASE"/>
    <property type="match status" value="1"/>
</dbReference>
<evidence type="ECO:0000256" key="2">
    <source>
        <dbReference type="ARBA" id="ARBA00013346"/>
    </source>
</evidence>
<sequence length="226" mass="23841">MTNFAIARRNMVESQLRTNKLTSTALIEAFSSVPRELFVPKAYRGLAYIDEDLAIGGGRYLMEPVVLARLLQEARIAPEDSVLDIGCATGYSTAIIARLAGSVLGLDDNPDFAEEANRILTDLGADNAAAVDGAMLGGYPQQAPYNVIVLNGAVDSVPPTLVEQLSEGGRLVAVIRQPSEGVGRDVVGVGRATIVTKNAGAVAHRVLFDAATPMLPGFAREPGFAF</sequence>
<dbReference type="AlphaFoldDB" id="A0A154W2E4"/>
<dbReference type="GO" id="GO:0004719">
    <property type="term" value="F:protein-L-isoaspartate (D-aspartate) O-methyltransferase activity"/>
    <property type="evidence" value="ECO:0007669"/>
    <property type="project" value="InterPro"/>
</dbReference>
<proteinExistence type="inferred from homology"/>
<keyword evidence="5" id="KW-1185">Reference proteome</keyword>